<accession>A0A2T4VWU4</accession>
<evidence type="ECO:0008006" key="4">
    <source>
        <dbReference type="Google" id="ProtNLM"/>
    </source>
</evidence>
<dbReference type="EMBL" id="PSQJ01000005">
    <property type="protein sequence ID" value="PTL86253.1"/>
    <property type="molecule type" value="Genomic_DNA"/>
</dbReference>
<protein>
    <recommendedName>
        <fullName evidence="4">Lipoprotein</fullName>
    </recommendedName>
</protein>
<dbReference type="AlphaFoldDB" id="A0A2T4VWU4"/>
<feature type="region of interest" description="Disordered" evidence="1">
    <location>
        <begin position="25"/>
        <end position="65"/>
    </location>
</feature>
<evidence type="ECO:0000313" key="3">
    <source>
        <dbReference type="Proteomes" id="UP000240811"/>
    </source>
</evidence>
<name>A0A2T4VWU4_9HYPH</name>
<sequence>MDIKKIVLVSLLSSTAIMMSGCDLSGSKAVDTIPSDKQNNPKNNDDYGDENQHPGNKGGLGDDEK</sequence>
<comment type="caution">
    <text evidence="2">The sequence shown here is derived from an EMBL/GenBank/DDBJ whole genome shotgun (WGS) entry which is preliminary data.</text>
</comment>
<gene>
    <name evidence="2" type="ORF">C4617_04400</name>
</gene>
<proteinExistence type="predicted"/>
<organism evidence="2 3">
    <name type="scientific">Candidatus Liberibacter europaeus</name>
    <dbReference type="NCBI Taxonomy" id="744859"/>
    <lineage>
        <taxon>Bacteria</taxon>
        <taxon>Pseudomonadati</taxon>
        <taxon>Pseudomonadota</taxon>
        <taxon>Alphaproteobacteria</taxon>
        <taxon>Hyphomicrobiales</taxon>
        <taxon>Rhizobiaceae</taxon>
        <taxon>Liberibacter</taxon>
    </lineage>
</organism>
<evidence type="ECO:0000313" key="2">
    <source>
        <dbReference type="EMBL" id="PTL86253.1"/>
    </source>
</evidence>
<dbReference type="Proteomes" id="UP000240811">
    <property type="component" value="Unassembled WGS sequence"/>
</dbReference>
<dbReference type="PROSITE" id="PS51257">
    <property type="entry name" value="PROKAR_LIPOPROTEIN"/>
    <property type="match status" value="1"/>
</dbReference>
<reference evidence="3" key="1">
    <citation type="submission" date="2018-02" db="EMBL/GenBank/DDBJ databases">
        <title>Genome sequence of Candidatus Liberibacter europaeus.</title>
        <authorList>
            <person name="Frampton R.A."/>
            <person name="Thompson S.M."/>
            <person name="David C."/>
            <person name="Addison S.M."/>
            <person name="Smith G.R."/>
        </authorList>
    </citation>
    <scope>NUCLEOTIDE SEQUENCE [LARGE SCALE GENOMIC DNA]</scope>
</reference>
<evidence type="ECO:0000256" key="1">
    <source>
        <dbReference type="SAM" id="MobiDB-lite"/>
    </source>
</evidence>